<evidence type="ECO:0000313" key="3">
    <source>
        <dbReference type="Proteomes" id="UP001548713"/>
    </source>
</evidence>
<dbReference type="InterPro" id="IPR050177">
    <property type="entry name" value="Lipid_A_modif_metabolic_enz"/>
</dbReference>
<sequence length="302" mass="31911">MLIAVTGATGYVGSHVAPRLQAAGYALRLLMRHPEPAPMPGAETALLDLSNDITQGCLEGCDVLLHLAAYIPANLRDPASAEQCWRINARGTLKIAEAAARAGMRHMVHATSGNAYRFGDGSPRREDDAMMPTSRGFYLGSKLLQEIYANDMCERAGIGCATLRLGSVYGGPGATGLVPGFLNQLKAGKPVRLHGGGSFGADFVHVEDVAKAALLAIKDRTEGPLNVGSGERTTVRDLARTIADLCQAPDHLIEEGPSSASPDLGFAALDCSRLHALGYRPRALREGLMEALSPCEPTQTAR</sequence>
<accession>A0ABV2D4Y4</accession>
<evidence type="ECO:0000313" key="2">
    <source>
        <dbReference type="EMBL" id="MET1756679.1"/>
    </source>
</evidence>
<dbReference type="EMBL" id="JBEWLY010000023">
    <property type="protein sequence ID" value="MET1756679.1"/>
    <property type="molecule type" value="Genomic_DNA"/>
</dbReference>
<dbReference type="Pfam" id="PF01370">
    <property type="entry name" value="Epimerase"/>
    <property type="match status" value="1"/>
</dbReference>
<keyword evidence="3" id="KW-1185">Reference proteome</keyword>
<proteinExistence type="predicted"/>
<dbReference type="InterPro" id="IPR001509">
    <property type="entry name" value="Epimerase_deHydtase"/>
</dbReference>
<feature type="domain" description="NAD-dependent epimerase/dehydratase" evidence="1">
    <location>
        <begin position="3"/>
        <end position="228"/>
    </location>
</feature>
<protein>
    <submittedName>
        <fullName evidence="2">NAD(P)-dependent oxidoreductase</fullName>
    </submittedName>
</protein>
<dbReference type="Gene3D" id="3.40.50.720">
    <property type="entry name" value="NAD(P)-binding Rossmann-like Domain"/>
    <property type="match status" value="1"/>
</dbReference>
<evidence type="ECO:0000259" key="1">
    <source>
        <dbReference type="Pfam" id="PF01370"/>
    </source>
</evidence>
<name>A0ABV2D4Y4_9SPHN</name>
<dbReference type="InterPro" id="IPR036291">
    <property type="entry name" value="NAD(P)-bd_dom_sf"/>
</dbReference>
<reference evidence="2 3" key="1">
    <citation type="submission" date="2024-07" db="EMBL/GenBank/DDBJ databases">
        <title>Novosphingobium kalidii RD2P27.</title>
        <authorList>
            <person name="Sun J.-Q."/>
        </authorList>
    </citation>
    <scope>NUCLEOTIDE SEQUENCE [LARGE SCALE GENOMIC DNA]</scope>
    <source>
        <strain evidence="2 3">RD2P27</strain>
    </source>
</reference>
<comment type="caution">
    <text evidence="2">The sequence shown here is derived from an EMBL/GenBank/DDBJ whole genome shotgun (WGS) entry which is preliminary data.</text>
</comment>
<dbReference type="RefSeq" id="WP_353985167.1">
    <property type="nucleotide sequence ID" value="NZ_JBEWLY010000023.1"/>
</dbReference>
<dbReference type="Proteomes" id="UP001548713">
    <property type="component" value="Unassembled WGS sequence"/>
</dbReference>
<dbReference type="PANTHER" id="PTHR43245">
    <property type="entry name" value="BIFUNCTIONAL POLYMYXIN RESISTANCE PROTEIN ARNA"/>
    <property type="match status" value="1"/>
</dbReference>
<dbReference type="SUPFAM" id="SSF51735">
    <property type="entry name" value="NAD(P)-binding Rossmann-fold domains"/>
    <property type="match status" value="1"/>
</dbReference>
<organism evidence="2 3">
    <name type="scientific">Novosphingobium kalidii</name>
    <dbReference type="NCBI Taxonomy" id="3230299"/>
    <lineage>
        <taxon>Bacteria</taxon>
        <taxon>Pseudomonadati</taxon>
        <taxon>Pseudomonadota</taxon>
        <taxon>Alphaproteobacteria</taxon>
        <taxon>Sphingomonadales</taxon>
        <taxon>Sphingomonadaceae</taxon>
        <taxon>Novosphingobium</taxon>
    </lineage>
</organism>
<gene>
    <name evidence="2" type="ORF">ABVV53_14640</name>
</gene>